<evidence type="ECO:0000313" key="3">
    <source>
        <dbReference type="Proteomes" id="UP000594638"/>
    </source>
</evidence>
<dbReference type="AlphaFoldDB" id="A0A8S0SF74"/>
<name>A0A8S0SF74_OLEEU</name>
<reference evidence="2 3" key="1">
    <citation type="submission" date="2019-12" db="EMBL/GenBank/DDBJ databases">
        <authorList>
            <person name="Alioto T."/>
            <person name="Alioto T."/>
            <person name="Gomez Garrido J."/>
        </authorList>
    </citation>
    <scope>NUCLEOTIDE SEQUENCE [LARGE SCALE GENOMIC DNA]</scope>
</reference>
<dbReference type="Gramene" id="OE9A071702T1">
    <property type="protein sequence ID" value="OE9A071702C1"/>
    <property type="gene ID" value="OE9A071702"/>
</dbReference>
<evidence type="ECO:0000256" key="1">
    <source>
        <dbReference type="SAM" id="MobiDB-lite"/>
    </source>
</evidence>
<comment type="caution">
    <text evidence="2">The sequence shown here is derived from an EMBL/GenBank/DDBJ whole genome shotgun (WGS) entry which is preliminary data.</text>
</comment>
<dbReference type="EMBL" id="CACTIH010005424">
    <property type="protein sequence ID" value="CAA2991306.1"/>
    <property type="molecule type" value="Genomic_DNA"/>
</dbReference>
<accession>A0A8S0SF74</accession>
<protein>
    <submittedName>
        <fullName evidence="2">Uncharacterized protein</fullName>
    </submittedName>
</protein>
<gene>
    <name evidence="2" type="ORF">OLEA9_A071702</name>
</gene>
<keyword evidence="3" id="KW-1185">Reference proteome</keyword>
<dbReference type="Proteomes" id="UP000594638">
    <property type="component" value="Unassembled WGS sequence"/>
</dbReference>
<organism evidence="2 3">
    <name type="scientific">Olea europaea subsp. europaea</name>
    <dbReference type="NCBI Taxonomy" id="158383"/>
    <lineage>
        <taxon>Eukaryota</taxon>
        <taxon>Viridiplantae</taxon>
        <taxon>Streptophyta</taxon>
        <taxon>Embryophyta</taxon>
        <taxon>Tracheophyta</taxon>
        <taxon>Spermatophyta</taxon>
        <taxon>Magnoliopsida</taxon>
        <taxon>eudicotyledons</taxon>
        <taxon>Gunneridae</taxon>
        <taxon>Pentapetalae</taxon>
        <taxon>asterids</taxon>
        <taxon>lamiids</taxon>
        <taxon>Lamiales</taxon>
        <taxon>Oleaceae</taxon>
        <taxon>Oleeae</taxon>
        <taxon>Olea</taxon>
    </lineage>
</organism>
<feature type="region of interest" description="Disordered" evidence="1">
    <location>
        <begin position="78"/>
        <end position="107"/>
    </location>
</feature>
<feature type="compositionally biased region" description="Basic and acidic residues" evidence="1">
    <location>
        <begin position="92"/>
        <end position="107"/>
    </location>
</feature>
<proteinExistence type="predicted"/>
<sequence length="107" mass="11790">MLIVRNLWWFFELADLVDFPEQANLLHVETQHGLKWKEMAWVPCLSPEAVETNRAIKSVEAEGRVEVDLERAVGVEGSGSMTASGEVFGGDKSGDGGDKSQTEEKLV</sequence>
<evidence type="ECO:0000313" key="2">
    <source>
        <dbReference type="EMBL" id="CAA2991306.1"/>
    </source>
</evidence>